<protein>
    <submittedName>
        <fullName evidence="1">Uncharacterized protein</fullName>
    </submittedName>
</protein>
<evidence type="ECO:0000313" key="2">
    <source>
        <dbReference type="Proteomes" id="UP000297998"/>
    </source>
</evidence>
<dbReference type="EMBL" id="SRPE01000013">
    <property type="protein sequence ID" value="TGN22997.1"/>
    <property type="molecule type" value="Genomic_DNA"/>
</dbReference>
<dbReference type="OrthoDB" id="1358588at2"/>
<dbReference type="AlphaFoldDB" id="A0A4Z1B6T8"/>
<proteinExistence type="predicted"/>
<keyword evidence="2" id="KW-1185">Reference proteome</keyword>
<sequence length="372" mass="43816">MSQIIYKSKLSLCFKIAIINVLMISSFINCKKQENSLTTENKVNFSKSDSLLYEEVNIKIEKNRETNNEVEYQISDSKIKNLKLILDLQKEEAIIEFNNKRIITQFNFTYDISIEDAISLIKVLESKDNTDFFILLPTTTEEFLTFELLKINNSNDLKFYTSSFEINTHKYDDVPSFYKQNHLSLKEKDLKYSIQINSFKSNGTLNRAIENGKNKQTNIVLENNIKLNNIEYKIAVLQNLNKNNDFEQNHFKLPVQILKKTGENYKIYNENESLIFDNNNNCVSEGFSDVKVKNNYFTIEGQSCSDNSILFNYYITFKYINNQFVLSKYSEEYFDKSDHDKIIPTKHFTTKDFGEIKFEDVTYDFLIELRNR</sequence>
<accession>A0A4Z1B6T8</accession>
<name>A0A4Z1B6T8_9FLAO</name>
<reference evidence="1 2" key="1">
    <citation type="submission" date="2019-03" db="EMBL/GenBank/DDBJ databases">
        <title>Empedobacter tilapiae sp. nov., isolated from an intestine of Nile tilapia Oreochromis niloticus.</title>
        <authorList>
            <person name="Kim Y.-O."/>
            <person name="Yoon J.-H."/>
        </authorList>
    </citation>
    <scope>NUCLEOTIDE SEQUENCE [LARGE SCALE GENOMIC DNA]</scope>
    <source>
        <strain evidence="1 2">MRS2</strain>
    </source>
</reference>
<comment type="caution">
    <text evidence="1">The sequence shown here is derived from an EMBL/GenBank/DDBJ whole genome shotgun (WGS) entry which is preliminary data.</text>
</comment>
<dbReference type="Proteomes" id="UP000297998">
    <property type="component" value="Unassembled WGS sequence"/>
</dbReference>
<evidence type="ECO:0000313" key="1">
    <source>
        <dbReference type="EMBL" id="TGN22997.1"/>
    </source>
</evidence>
<gene>
    <name evidence="1" type="ORF">E4J94_15800</name>
</gene>
<organism evidence="1 2">
    <name type="scientific">Empedobacter tilapiae</name>
    <dbReference type="NCBI Taxonomy" id="2491114"/>
    <lineage>
        <taxon>Bacteria</taxon>
        <taxon>Pseudomonadati</taxon>
        <taxon>Bacteroidota</taxon>
        <taxon>Flavobacteriia</taxon>
        <taxon>Flavobacteriales</taxon>
        <taxon>Weeksellaceae</taxon>
        <taxon>Empedobacter</taxon>
    </lineage>
</organism>
<dbReference type="RefSeq" id="WP_135836752.1">
    <property type="nucleotide sequence ID" value="NZ_SRPE01000013.1"/>
</dbReference>